<dbReference type="PANTHER" id="PTHR47894">
    <property type="entry name" value="HTH-TYPE TRANSCRIPTIONAL REGULATOR GADX"/>
    <property type="match status" value="1"/>
</dbReference>
<dbReference type="InterPro" id="IPR009057">
    <property type="entry name" value="Homeodomain-like_sf"/>
</dbReference>
<dbReference type="GO" id="GO:0000976">
    <property type="term" value="F:transcription cis-regulatory region binding"/>
    <property type="evidence" value="ECO:0007669"/>
    <property type="project" value="TreeGrafter"/>
</dbReference>
<protein>
    <submittedName>
        <fullName evidence="5">AraC family transcriptional regulator</fullName>
    </submittedName>
</protein>
<dbReference type="EMBL" id="JADKBR010000005">
    <property type="protein sequence ID" value="MBK8890294.1"/>
    <property type="molecule type" value="Genomic_DNA"/>
</dbReference>
<dbReference type="Pfam" id="PF12625">
    <property type="entry name" value="Arabinose_bd"/>
    <property type="match status" value="1"/>
</dbReference>
<evidence type="ECO:0000256" key="3">
    <source>
        <dbReference type="ARBA" id="ARBA00023163"/>
    </source>
</evidence>
<comment type="caution">
    <text evidence="5">The sequence shown here is derived from an EMBL/GenBank/DDBJ whole genome shotgun (WGS) entry which is preliminary data.</text>
</comment>
<name>A0A9D7LPV8_9RHOO</name>
<dbReference type="PROSITE" id="PS01124">
    <property type="entry name" value="HTH_ARAC_FAMILY_2"/>
    <property type="match status" value="1"/>
</dbReference>
<dbReference type="AlphaFoldDB" id="A0A9D7LPV8"/>
<reference evidence="5" key="1">
    <citation type="submission" date="2020-10" db="EMBL/GenBank/DDBJ databases">
        <title>Connecting structure to function with the recovery of over 1000 high-quality activated sludge metagenome-assembled genomes encoding full-length rRNA genes using long-read sequencing.</title>
        <authorList>
            <person name="Singleton C.M."/>
            <person name="Petriglieri F."/>
            <person name="Kristensen J.M."/>
            <person name="Kirkegaard R.H."/>
            <person name="Michaelsen T.Y."/>
            <person name="Andersen M.H."/>
            <person name="Karst S.M."/>
            <person name="Dueholm M.S."/>
            <person name="Nielsen P.H."/>
            <person name="Albertsen M."/>
        </authorList>
    </citation>
    <scope>NUCLEOTIDE SEQUENCE</scope>
    <source>
        <strain evidence="5">OdNE_18-Q3-R46-58_BAT3C.305</strain>
    </source>
</reference>
<gene>
    <name evidence="5" type="ORF">IPN75_07720</name>
</gene>
<dbReference type="Pfam" id="PF12833">
    <property type="entry name" value="HTH_18"/>
    <property type="match status" value="1"/>
</dbReference>
<dbReference type="GO" id="GO:0003700">
    <property type="term" value="F:DNA-binding transcription factor activity"/>
    <property type="evidence" value="ECO:0007669"/>
    <property type="project" value="InterPro"/>
</dbReference>
<proteinExistence type="predicted"/>
<dbReference type="GO" id="GO:0005829">
    <property type="term" value="C:cytosol"/>
    <property type="evidence" value="ECO:0007669"/>
    <property type="project" value="TreeGrafter"/>
</dbReference>
<keyword evidence="2" id="KW-0238">DNA-binding</keyword>
<dbReference type="SUPFAM" id="SSF46689">
    <property type="entry name" value="Homeodomain-like"/>
    <property type="match status" value="1"/>
</dbReference>
<keyword evidence="3" id="KW-0804">Transcription</keyword>
<dbReference type="SMART" id="SM00342">
    <property type="entry name" value="HTH_ARAC"/>
    <property type="match status" value="1"/>
</dbReference>
<dbReference type="Gene3D" id="1.10.10.60">
    <property type="entry name" value="Homeodomain-like"/>
    <property type="match status" value="1"/>
</dbReference>
<feature type="domain" description="HTH araC/xylS-type" evidence="4">
    <location>
        <begin position="250"/>
        <end position="348"/>
    </location>
</feature>
<dbReference type="PANTHER" id="PTHR47894:SF4">
    <property type="entry name" value="HTH-TYPE TRANSCRIPTIONAL REGULATOR GADX"/>
    <property type="match status" value="1"/>
</dbReference>
<dbReference type="Proteomes" id="UP000808146">
    <property type="component" value="Unassembled WGS sequence"/>
</dbReference>
<keyword evidence="1" id="KW-0805">Transcription regulation</keyword>
<accession>A0A9D7LPV8</accession>
<evidence type="ECO:0000256" key="1">
    <source>
        <dbReference type="ARBA" id="ARBA00023015"/>
    </source>
</evidence>
<evidence type="ECO:0000313" key="6">
    <source>
        <dbReference type="Proteomes" id="UP000808146"/>
    </source>
</evidence>
<evidence type="ECO:0000256" key="2">
    <source>
        <dbReference type="ARBA" id="ARBA00023125"/>
    </source>
</evidence>
<evidence type="ECO:0000313" key="5">
    <source>
        <dbReference type="EMBL" id="MBK8890294.1"/>
    </source>
</evidence>
<organism evidence="5 6">
    <name type="scientific">Candidatus Dechloromonas phosphorivorans</name>
    <dbReference type="NCBI Taxonomy" id="2899244"/>
    <lineage>
        <taxon>Bacteria</taxon>
        <taxon>Pseudomonadati</taxon>
        <taxon>Pseudomonadota</taxon>
        <taxon>Betaproteobacteria</taxon>
        <taxon>Rhodocyclales</taxon>
        <taxon>Azonexaceae</taxon>
        <taxon>Dechloromonas</taxon>
    </lineage>
</organism>
<dbReference type="InterPro" id="IPR032687">
    <property type="entry name" value="AraC-type_N"/>
</dbReference>
<dbReference type="InterPro" id="IPR018060">
    <property type="entry name" value="HTH_AraC"/>
</dbReference>
<evidence type="ECO:0000259" key="4">
    <source>
        <dbReference type="PROSITE" id="PS01124"/>
    </source>
</evidence>
<sequence length="358" mass="39426">MSDMDSAHLPPVTSFCDIQDGCVRVQPIMHIARTISELGADPERVFAQAGIPADLFANPENTISLQAIAELLEICVAATGCEHFGLLLGAGASANPLGFLGEILEQCADVGTAIAHFQQYFHLHDRGAMATRTVEGRDASIGYALFDAVGPGADQIFDGALAIGMGLMRRLCGPNWRPTAVLLPRPQPRDVRPYEEVFACMPEFAAERAALIFPAGNLRRRIAGADRERYSLLAERLKTVTRQNDLDFADQVRRVVRGLVAVRRCSLDEVAALFSMNRRRINRKLEREGTTFHQISQEALCAQAERLMRETDMALGEISAALDYAEAGVFTRAFRGWRGMTPSEWRRMHAPNRGSRGS</sequence>